<name>A0A7C9R4Y1_9HYPH</name>
<sequence length="144" mass="16036">MDQLKLVALDEQDLKIVSAHVQDAVMKVGDLDFSAASKRFIMSVNRFAWETREGFFRPRYQRRKSVLDFNRVLGVRATGIDREKPEDVLSLLAIQFHERDAPAGAIELIFAGGGAIALQVECIEARLADLGAAWEASSRPIHKA</sequence>
<gene>
    <name evidence="1" type="ORF">G6N74_04220</name>
</gene>
<reference evidence="1 2" key="1">
    <citation type="submission" date="2020-02" db="EMBL/GenBank/DDBJ databases">
        <title>Genome sequence of the type strain CGMCC 1.15528 of Mesorhizobium zhangyense.</title>
        <authorList>
            <person name="Gao J."/>
            <person name="Sun J."/>
        </authorList>
    </citation>
    <scope>NUCLEOTIDE SEQUENCE [LARGE SCALE GENOMIC DNA]</scope>
    <source>
        <strain evidence="1 2">CGMCC 1.15528</strain>
    </source>
</reference>
<dbReference type="Proteomes" id="UP000481252">
    <property type="component" value="Unassembled WGS sequence"/>
</dbReference>
<evidence type="ECO:0000313" key="1">
    <source>
        <dbReference type="EMBL" id="NGN40260.1"/>
    </source>
</evidence>
<keyword evidence="2" id="KW-1185">Reference proteome</keyword>
<comment type="caution">
    <text evidence="1">The sequence shown here is derived from an EMBL/GenBank/DDBJ whole genome shotgun (WGS) entry which is preliminary data.</text>
</comment>
<dbReference type="AlphaFoldDB" id="A0A7C9R4Y1"/>
<protein>
    <submittedName>
        <fullName evidence="1">DUF2948 family protein</fullName>
    </submittedName>
</protein>
<dbReference type="EMBL" id="JAAKZG010000002">
    <property type="protein sequence ID" value="NGN40260.1"/>
    <property type="molecule type" value="Genomic_DNA"/>
</dbReference>
<organism evidence="1 2">
    <name type="scientific">Mesorhizobium zhangyense</name>
    <dbReference type="NCBI Taxonomy" id="1776730"/>
    <lineage>
        <taxon>Bacteria</taxon>
        <taxon>Pseudomonadati</taxon>
        <taxon>Pseudomonadota</taxon>
        <taxon>Alphaproteobacteria</taxon>
        <taxon>Hyphomicrobiales</taxon>
        <taxon>Phyllobacteriaceae</taxon>
        <taxon>Mesorhizobium</taxon>
    </lineage>
</organism>
<accession>A0A7C9R4Y1</accession>
<dbReference type="InterPro" id="IPR021335">
    <property type="entry name" value="DUF2948"/>
</dbReference>
<proteinExistence type="predicted"/>
<dbReference type="Pfam" id="PF11164">
    <property type="entry name" value="DUF2948"/>
    <property type="match status" value="1"/>
</dbReference>
<dbReference type="RefSeq" id="WP_165114743.1">
    <property type="nucleotide sequence ID" value="NZ_JAAKZG010000002.1"/>
</dbReference>
<evidence type="ECO:0000313" key="2">
    <source>
        <dbReference type="Proteomes" id="UP000481252"/>
    </source>
</evidence>